<dbReference type="PANTHER" id="PTHR33545:SF9">
    <property type="entry name" value="UPF0750 MEMBRANE PROTEIN YITE"/>
    <property type="match status" value="1"/>
</dbReference>
<evidence type="ECO:0000256" key="1">
    <source>
        <dbReference type="ARBA" id="ARBA00004651"/>
    </source>
</evidence>
<dbReference type="PIRSF" id="PIRSF006483">
    <property type="entry name" value="Membrane_protein_YitT"/>
    <property type="match status" value="1"/>
</dbReference>
<organism evidence="8 9">
    <name type="scientific">Blautia luti DSM 14534 = JCM 17040</name>
    <dbReference type="NCBI Taxonomy" id="649762"/>
    <lineage>
        <taxon>Bacteria</taxon>
        <taxon>Bacillati</taxon>
        <taxon>Bacillota</taxon>
        <taxon>Clostridia</taxon>
        <taxon>Lachnospirales</taxon>
        <taxon>Lachnospiraceae</taxon>
        <taxon>Blautia</taxon>
    </lineage>
</organism>
<dbReference type="PANTHER" id="PTHR33545">
    <property type="entry name" value="UPF0750 MEMBRANE PROTEIN YITT-RELATED"/>
    <property type="match status" value="1"/>
</dbReference>
<keyword evidence="2" id="KW-1003">Cell membrane</keyword>
<feature type="transmembrane region" description="Helical" evidence="6">
    <location>
        <begin position="12"/>
        <end position="32"/>
    </location>
</feature>
<dbReference type="Gene3D" id="3.30.70.120">
    <property type="match status" value="1"/>
</dbReference>
<keyword evidence="5 6" id="KW-0472">Membrane</keyword>
<proteinExistence type="predicted"/>
<dbReference type="Proteomes" id="UP000437824">
    <property type="component" value="Unassembled WGS sequence"/>
</dbReference>
<comment type="caution">
    <text evidence="8">The sequence shown here is derived from an EMBL/GenBank/DDBJ whole genome shotgun (WGS) entry which is preliminary data.</text>
</comment>
<evidence type="ECO:0000256" key="5">
    <source>
        <dbReference type="ARBA" id="ARBA00023136"/>
    </source>
</evidence>
<protein>
    <submittedName>
        <fullName evidence="8">DUF2179 domain-containing protein</fullName>
    </submittedName>
</protein>
<dbReference type="GO" id="GO:0005886">
    <property type="term" value="C:plasma membrane"/>
    <property type="evidence" value="ECO:0007669"/>
    <property type="project" value="UniProtKB-SubCell"/>
</dbReference>
<evidence type="ECO:0000256" key="6">
    <source>
        <dbReference type="SAM" id="Phobius"/>
    </source>
</evidence>
<dbReference type="InterPro" id="IPR019264">
    <property type="entry name" value="DUF2179"/>
</dbReference>
<evidence type="ECO:0000313" key="9">
    <source>
        <dbReference type="Proteomes" id="UP000437824"/>
    </source>
</evidence>
<feature type="domain" description="DUF2179" evidence="7">
    <location>
        <begin position="229"/>
        <end position="283"/>
    </location>
</feature>
<dbReference type="CDD" id="cd16380">
    <property type="entry name" value="YitT_C"/>
    <property type="match status" value="1"/>
</dbReference>
<dbReference type="InterPro" id="IPR051461">
    <property type="entry name" value="UPF0750_membrane"/>
</dbReference>
<evidence type="ECO:0000256" key="3">
    <source>
        <dbReference type="ARBA" id="ARBA00022692"/>
    </source>
</evidence>
<evidence type="ECO:0000313" key="8">
    <source>
        <dbReference type="EMBL" id="MTD62763.1"/>
    </source>
</evidence>
<keyword evidence="3 6" id="KW-0812">Transmembrane</keyword>
<dbReference type="Pfam" id="PF02588">
    <property type="entry name" value="YitT_membrane"/>
    <property type="match status" value="1"/>
</dbReference>
<keyword evidence="4 6" id="KW-1133">Transmembrane helix</keyword>
<feature type="transmembrane region" description="Helical" evidence="6">
    <location>
        <begin position="61"/>
        <end position="79"/>
    </location>
</feature>
<dbReference type="InterPro" id="IPR015867">
    <property type="entry name" value="N-reg_PII/ATP_PRibTrfase_C"/>
</dbReference>
<comment type="subcellular location">
    <subcellularLocation>
        <location evidence="1">Cell membrane</location>
        <topology evidence="1">Multi-pass membrane protein</topology>
    </subcellularLocation>
</comment>
<dbReference type="Pfam" id="PF10035">
    <property type="entry name" value="DUF2179"/>
    <property type="match status" value="1"/>
</dbReference>
<name>A0A844GKQ7_9FIRM</name>
<evidence type="ECO:0000256" key="2">
    <source>
        <dbReference type="ARBA" id="ARBA00022475"/>
    </source>
</evidence>
<reference evidence="8 9" key="1">
    <citation type="submission" date="2019-11" db="EMBL/GenBank/DDBJ databases">
        <title>Draft genome sequence of Blautia luti DSM 14534T, isolated from human stool.</title>
        <authorList>
            <person name="Ortiz R."/>
            <person name="Melis-Arcos F."/>
            <person name="Covarrubias P."/>
            <person name="Cardenas J.P."/>
            <person name="Perez-Donoso J."/>
            <person name="Almonacid D."/>
        </authorList>
    </citation>
    <scope>NUCLEOTIDE SEQUENCE [LARGE SCALE GENOMIC DNA]</scope>
    <source>
        <strain evidence="8 9">DSM 14534</strain>
    </source>
</reference>
<sequence length="290" mass="31328">MLKVNGKKPVGLDYLMIIVGTGLMSLAINSVFDAAGMVTGGFSGIAIIIKAWTKNLIEGGIPLWVTNCVLNLPLFVIAWKVRGFSFIKRAILGEISLSVWLAIQPVWNLAGNDLLLSALYGGVIQGVGIGLVFLGGGTTGGTDMMAAIIQKFLKHYSIAQIMQVIDAMVVLVGMYVFGVHKALYAIIAVYLVTKVSDGLIEGLKFSKAAYIITGKPKEISDMIINDLDRGVTGINARGMYSGQDKLMLFCVVNKKEIIMLKEKVDKIDPDAFVIVTDAREVHGEGFIEKK</sequence>
<dbReference type="RefSeq" id="WP_154781017.1">
    <property type="nucleotide sequence ID" value="NZ_WMBC01000019.1"/>
</dbReference>
<evidence type="ECO:0000259" key="7">
    <source>
        <dbReference type="Pfam" id="PF10035"/>
    </source>
</evidence>
<accession>A0A844GKQ7</accession>
<dbReference type="InterPro" id="IPR003740">
    <property type="entry name" value="YitT"/>
</dbReference>
<gene>
    <name evidence="8" type="ORF">GKZ57_16380</name>
</gene>
<dbReference type="AlphaFoldDB" id="A0A844GKQ7"/>
<evidence type="ECO:0000256" key="4">
    <source>
        <dbReference type="ARBA" id="ARBA00022989"/>
    </source>
</evidence>
<dbReference type="EMBL" id="WMBC01000019">
    <property type="protein sequence ID" value="MTD62763.1"/>
    <property type="molecule type" value="Genomic_DNA"/>
</dbReference>
<feature type="transmembrane region" description="Helical" evidence="6">
    <location>
        <begin position="114"/>
        <end position="135"/>
    </location>
</feature>